<evidence type="ECO:0000256" key="2">
    <source>
        <dbReference type="RuleBase" id="RU362097"/>
    </source>
</evidence>
<dbReference type="Proteomes" id="UP001431775">
    <property type="component" value="Unassembled WGS sequence"/>
</dbReference>
<dbReference type="InterPro" id="IPR003423">
    <property type="entry name" value="OMP_efflux"/>
</dbReference>
<keyword evidence="2" id="KW-0449">Lipoprotein</keyword>
<dbReference type="Pfam" id="PF02321">
    <property type="entry name" value="OEP"/>
    <property type="match status" value="2"/>
</dbReference>
<dbReference type="NCBIfam" id="TIGR01845">
    <property type="entry name" value="outer_NodT"/>
    <property type="match status" value="1"/>
</dbReference>
<gene>
    <name evidence="4" type="ORF">QJV33_07405</name>
</gene>
<keyword evidence="2" id="KW-0472">Membrane</keyword>
<feature type="coiled-coil region" evidence="3">
    <location>
        <begin position="270"/>
        <end position="297"/>
    </location>
</feature>
<dbReference type="InterPro" id="IPR010131">
    <property type="entry name" value="MdtP/NodT-like"/>
</dbReference>
<evidence type="ECO:0000256" key="3">
    <source>
        <dbReference type="SAM" id="Coils"/>
    </source>
</evidence>
<keyword evidence="2" id="KW-0564">Palmitate</keyword>
<dbReference type="EMBL" id="JASBAN010000001">
    <property type="protein sequence ID" value="MDI2113107.1"/>
    <property type="molecule type" value="Genomic_DNA"/>
</dbReference>
<dbReference type="PANTHER" id="PTHR30203:SF25">
    <property type="entry name" value="OUTER MEMBRANE PROTEIN-RELATED"/>
    <property type="match status" value="1"/>
</dbReference>
<reference evidence="4" key="1">
    <citation type="submission" date="2023-05" db="EMBL/GenBank/DDBJ databases">
        <title>Whole genome sequence of Commensalibacter sp.</title>
        <authorList>
            <person name="Charoenyingcharoen P."/>
            <person name="Yukphan P."/>
        </authorList>
    </citation>
    <scope>NUCLEOTIDE SEQUENCE</scope>
    <source>
        <strain evidence="4">TBRC 10068</strain>
    </source>
</reference>
<comment type="similarity">
    <text evidence="1 2">Belongs to the outer membrane factor (OMF) (TC 1.B.17) family.</text>
</comment>
<keyword evidence="2" id="KW-1134">Transmembrane beta strand</keyword>
<keyword evidence="5" id="KW-1185">Reference proteome</keyword>
<dbReference type="SUPFAM" id="SSF56954">
    <property type="entry name" value="Outer membrane efflux proteins (OEP)"/>
    <property type="match status" value="1"/>
</dbReference>
<keyword evidence="3" id="KW-0175">Coiled coil</keyword>
<evidence type="ECO:0000313" key="4">
    <source>
        <dbReference type="EMBL" id="MDI2113107.1"/>
    </source>
</evidence>
<evidence type="ECO:0000313" key="5">
    <source>
        <dbReference type="Proteomes" id="UP001431775"/>
    </source>
</evidence>
<comment type="subcellular location">
    <subcellularLocation>
        <location evidence="2">Cell membrane</location>
        <topology evidence="2">Lipid-anchor</topology>
    </subcellularLocation>
</comment>
<accession>A0ABT6Q8N1</accession>
<dbReference type="Gene3D" id="1.20.1600.10">
    <property type="entry name" value="Outer membrane efflux proteins (OEP)"/>
    <property type="match status" value="1"/>
</dbReference>
<comment type="caution">
    <text evidence="4">The sequence shown here is derived from an EMBL/GenBank/DDBJ whole genome shotgun (WGS) entry which is preliminary data.</text>
</comment>
<proteinExistence type="inferred from homology"/>
<dbReference type="PANTHER" id="PTHR30203">
    <property type="entry name" value="OUTER MEMBRANE CATION EFFLUX PROTEIN"/>
    <property type="match status" value="1"/>
</dbReference>
<dbReference type="RefSeq" id="WP_281463401.1">
    <property type="nucleotide sequence ID" value="NZ_JASBAN010000001.1"/>
</dbReference>
<keyword evidence="2" id="KW-0812">Transmembrane</keyword>
<evidence type="ECO:0000256" key="1">
    <source>
        <dbReference type="ARBA" id="ARBA00007613"/>
    </source>
</evidence>
<protein>
    <submittedName>
        <fullName evidence="4">Efflux transporter outer membrane subunit</fullName>
    </submittedName>
</protein>
<sequence>MIYKNATKQIADNDINVIRDLVGIMKYRVSFLTMVITIPTLVGCAVGPDYHKEDVWTPSKWSNVTSNLQAPVNSQVVMQKINPQWWEYFHDPVLTDLERRAVTANLDIQMATQRLIASRAQLMIAGAARFPSLGASAGYQRSQYSQKSFSRALQKVKTSEPALGNVVNPSDVDIPSFNQWSDSLDTSWELDLWGRVRRQYESASALKQVSEEDRRGVLIAQQAEVAQNYMTLRELQSQLHIVKENEKIALNILTLATQRFNGGLVTELDVRSAEAQLEQTRSEIPNLEQQVIQYINALGLLLGEPPRALSEELSTPQPIPLVPPQVPIGFPSELAQRRPDIRQSEAKLHSATAEVGMAEADFYPKVTIDARMGFQSLSFRDLGFWSAGAWNVGPSISLPIFEGGKLKGQLTLKKAEQKEAALAYRKTVLQAWQEVDNALNAYQAEQLKQVRLQDTVKSNQRSVELAQAQYRQGLQTFINVLDAQRRLLSSQQDLIQSNAQISINLVQLYKALGGGWETTYPDGTIVTTNSKSSKHE</sequence>
<organism evidence="4 5">
    <name type="scientific">Commensalibacter nepenthis</name>
    <dbReference type="NCBI Taxonomy" id="3043872"/>
    <lineage>
        <taxon>Bacteria</taxon>
        <taxon>Pseudomonadati</taxon>
        <taxon>Pseudomonadota</taxon>
        <taxon>Alphaproteobacteria</taxon>
        <taxon>Acetobacterales</taxon>
        <taxon>Acetobacteraceae</taxon>
    </lineage>
</organism>
<dbReference type="Gene3D" id="2.20.200.10">
    <property type="entry name" value="Outer membrane efflux proteins (OEP)"/>
    <property type="match status" value="1"/>
</dbReference>
<name>A0ABT6Q8N1_9PROT</name>